<protein>
    <submittedName>
        <fullName evidence="4">G5 domain protein</fullName>
    </submittedName>
</protein>
<dbReference type="PROSITE" id="PS51109">
    <property type="entry name" value="G5"/>
    <property type="match status" value="1"/>
</dbReference>
<feature type="compositionally biased region" description="Gly residues" evidence="2">
    <location>
        <begin position="324"/>
        <end position="338"/>
    </location>
</feature>
<name>A0A086ZH55_9BIFI</name>
<dbReference type="SUPFAM" id="SSF53955">
    <property type="entry name" value="Lysozyme-like"/>
    <property type="match status" value="1"/>
</dbReference>
<feature type="domain" description="G5" evidence="3">
    <location>
        <begin position="205"/>
        <end position="285"/>
    </location>
</feature>
<dbReference type="EMBL" id="JGYP01000002">
    <property type="protein sequence ID" value="KFI45855.1"/>
    <property type="molecule type" value="Genomic_DNA"/>
</dbReference>
<dbReference type="RefSeq" id="WP_033522287.1">
    <property type="nucleotide sequence ID" value="NZ_JDUS01000019.1"/>
</dbReference>
<dbReference type="SMART" id="SM01208">
    <property type="entry name" value="G5"/>
    <property type="match status" value="1"/>
</dbReference>
<evidence type="ECO:0000313" key="5">
    <source>
        <dbReference type="Proteomes" id="UP000029096"/>
    </source>
</evidence>
<dbReference type="Pfam" id="PF03990">
    <property type="entry name" value="DUF348"/>
    <property type="match status" value="3"/>
</dbReference>
<reference evidence="4 5" key="1">
    <citation type="submission" date="2014-03" db="EMBL/GenBank/DDBJ databases">
        <title>Genomics of Bifidobacteria.</title>
        <authorList>
            <person name="Ventura M."/>
            <person name="Milani C."/>
            <person name="Lugli G.A."/>
        </authorList>
    </citation>
    <scope>NUCLEOTIDE SEQUENCE [LARGE SCALE GENOMIC DNA]</scope>
    <source>
        <strain evidence="4 5">DSM 22767</strain>
    </source>
</reference>
<dbReference type="AlphaFoldDB" id="A0A086ZH55"/>
<dbReference type="InterPro" id="IPR023346">
    <property type="entry name" value="Lysozyme-like_dom_sf"/>
</dbReference>
<keyword evidence="1" id="KW-0732">Signal</keyword>
<dbReference type="STRING" id="1437606.BBOH_0659"/>
<feature type="region of interest" description="Disordered" evidence="2">
    <location>
        <begin position="283"/>
        <end position="383"/>
    </location>
</feature>
<dbReference type="InterPro" id="IPR011098">
    <property type="entry name" value="G5_dom"/>
</dbReference>
<feature type="compositionally biased region" description="Basic and acidic residues" evidence="2">
    <location>
        <begin position="303"/>
        <end position="323"/>
    </location>
</feature>
<dbReference type="InterPro" id="IPR007137">
    <property type="entry name" value="DUF348"/>
</dbReference>
<dbReference type="Pfam" id="PF07501">
    <property type="entry name" value="G5"/>
    <property type="match status" value="1"/>
</dbReference>
<gene>
    <name evidence="4" type="ORF">BBOH_0659</name>
</gene>
<proteinExistence type="predicted"/>
<dbReference type="eggNOG" id="COG3583">
    <property type="taxonomic scope" value="Bacteria"/>
</dbReference>
<dbReference type="Gene3D" id="2.20.230.10">
    <property type="entry name" value="Resuscitation-promoting factor rpfb"/>
    <property type="match status" value="1"/>
</dbReference>
<dbReference type="Proteomes" id="UP000029096">
    <property type="component" value="Unassembled WGS sequence"/>
</dbReference>
<feature type="compositionally biased region" description="Pro residues" evidence="2">
    <location>
        <begin position="355"/>
        <end position="377"/>
    </location>
</feature>
<accession>A0A086ZH55</accession>
<evidence type="ECO:0000256" key="2">
    <source>
        <dbReference type="SAM" id="MobiDB-lite"/>
    </source>
</evidence>
<evidence type="ECO:0000259" key="3">
    <source>
        <dbReference type="PROSITE" id="PS51109"/>
    </source>
</evidence>
<evidence type="ECO:0000256" key="1">
    <source>
        <dbReference type="ARBA" id="ARBA00022729"/>
    </source>
</evidence>
<keyword evidence="5" id="KW-1185">Reference proteome</keyword>
<sequence>MARRWTPQHFVTLRRIRVAVCAVAVTLAGVGAFAVGERKAVALTVNGETRMVTTYASSVPRLLQEQGIATKSHDFVQSSAGDLNLTDHDVVTVRSAYQTTININGHEVPFWTYATSADQLLGFFKENDAAAAKVTVNIGNVYNQLTGGLVINKKGPVTVIADGKSSVAPNGKLTAATILDSKGITLGKEDRVSVGEEDGHTVLRVRRVKHGDETRNVEIPYGTRTMVDPTLAPGQTRVVQAGVNGSRQEVYDVTYVDGVAEGETLKSQSTIAQAVDEVIAVGPAAPTDSGADKGSDKATGSGSDKKSDKKSDKSTHNKTDSGDKGNGGDSGQAAGGNDGKGKDDANGAGANTTPAPAPAPAPAPKPAPEPAPTPPPASNNNQLPPAEAQIYAAGAAAARGWTGQQWNDLVTLWDHESGWRWWAGNPSGAYGIPQALPGSKMGPGWHDDAIVQINWGLGYIADVYGNPSKAWATWQSRCSSGLGCWY</sequence>
<evidence type="ECO:0000313" key="4">
    <source>
        <dbReference type="EMBL" id="KFI45855.1"/>
    </source>
</evidence>
<comment type="caution">
    <text evidence="4">The sequence shown here is derived from an EMBL/GenBank/DDBJ whole genome shotgun (WGS) entry which is preliminary data.</text>
</comment>
<organism evidence="4 5">
    <name type="scientific">Bifidobacterium bohemicum DSM 22767</name>
    <dbReference type="NCBI Taxonomy" id="1437606"/>
    <lineage>
        <taxon>Bacteria</taxon>
        <taxon>Bacillati</taxon>
        <taxon>Actinomycetota</taxon>
        <taxon>Actinomycetes</taxon>
        <taxon>Bifidobacteriales</taxon>
        <taxon>Bifidobacteriaceae</taxon>
        <taxon>Bifidobacterium</taxon>
    </lineage>
</organism>
<dbReference type="OrthoDB" id="9766277at2"/>